<sequence>MGRWQPYLYNAPKRDSIYDVPDTFNPKAVTMASRMPPLPPKPKQEGPLINFNKHPDSYLVLPYGNTNAKSIGSKIGVLIKVARWIQLFLRVLNLLGAIGMLLCGIFIRGAQAMEGYIMRIPVCLTYILTRTLLTESKARTPSSSASYHFFALVMDAGLIPFYVFTAILANRNYNLEPGTNERWRTFFPTDEETQKVLHTAWLGAIAVGGLHVASFFLDLYLLLVFRKIARLPPDMNPLEENLTSRRKTKHKHKNSSISAITPLTADEKRFSAQSGSTTVSVKRNSQADPIMDGLDLSPPDVTKMPFMRTRTNSDASYSPHTPNSARHSRQTFYSQNASARQSRADLHHRDDLHRRDDGSDNETLAQRKSFLAQQAIKRSSRPNSMISSKQEFYTPPSTAEKHDASGDISLQKSSRESLQSDNWFVYRDDDQEPEPYNANKMPMFPSKTQAQGYNALPVDGDLSDDDFDPPMMPQPLRMNPPTPPPGKTFAPPEKSTPPPSKLNRTQTSTSMTSDATFSRSPTRASTPKSRYYGDLKAATQGIRNQNYSAANSPSASPTKNSFAPNNFPSIAKNYVSNPPVIKNSHVGLDKKAFASVRRTGETGYTPVKSQSPRVVSRTGVDIDGDYSFDSDVSDLRTSSRRRDVSGKIAEEGRGGVGMGDDDQRTIEHKNHIVTVFALIVDPVSSTYDPTALIIPYPPTPGLFTTVE</sequence>
<feature type="region of interest" description="Disordered" evidence="1">
    <location>
        <begin position="239"/>
        <end position="529"/>
    </location>
</feature>
<dbReference type="Proteomes" id="UP000800200">
    <property type="component" value="Unassembled WGS sequence"/>
</dbReference>
<reference evidence="3" key="1">
    <citation type="journal article" date="2020" name="Stud. Mycol.">
        <title>101 Dothideomycetes genomes: a test case for predicting lifestyles and emergence of pathogens.</title>
        <authorList>
            <person name="Haridas S."/>
            <person name="Albert R."/>
            <person name="Binder M."/>
            <person name="Bloem J."/>
            <person name="Labutti K."/>
            <person name="Salamov A."/>
            <person name="Andreopoulos B."/>
            <person name="Baker S."/>
            <person name="Barry K."/>
            <person name="Bills G."/>
            <person name="Bluhm B."/>
            <person name="Cannon C."/>
            <person name="Castanera R."/>
            <person name="Culley D."/>
            <person name="Daum C."/>
            <person name="Ezra D."/>
            <person name="Gonzalez J."/>
            <person name="Henrissat B."/>
            <person name="Kuo A."/>
            <person name="Liang C."/>
            <person name="Lipzen A."/>
            <person name="Lutzoni F."/>
            <person name="Magnuson J."/>
            <person name="Mondo S."/>
            <person name="Nolan M."/>
            <person name="Ohm R."/>
            <person name="Pangilinan J."/>
            <person name="Park H.-J."/>
            <person name="Ramirez L."/>
            <person name="Alfaro M."/>
            <person name="Sun H."/>
            <person name="Tritt A."/>
            <person name="Yoshinaga Y."/>
            <person name="Zwiers L.-H."/>
            <person name="Turgeon B."/>
            <person name="Goodwin S."/>
            <person name="Spatafora J."/>
            <person name="Crous P."/>
            <person name="Grigoriev I."/>
        </authorList>
    </citation>
    <scope>NUCLEOTIDE SEQUENCE</scope>
    <source>
        <strain evidence="3">CBS 207.26</strain>
    </source>
</reference>
<gene>
    <name evidence="3" type="ORF">K469DRAFT_744916</name>
</gene>
<dbReference type="AlphaFoldDB" id="A0A6A6EWJ1"/>
<feature type="compositionally biased region" description="Polar residues" evidence="1">
    <location>
        <begin position="381"/>
        <end position="397"/>
    </location>
</feature>
<feature type="compositionally biased region" description="Basic and acidic residues" evidence="1">
    <location>
        <begin position="342"/>
        <end position="358"/>
    </location>
</feature>
<keyword evidence="2" id="KW-0812">Transmembrane</keyword>
<keyword evidence="4" id="KW-1185">Reference proteome</keyword>
<feature type="transmembrane region" description="Helical" evidence="2">
    <location>
        <begin position="145"/>
        <end position="169"/>
    </location>
</feature>
<protein>
    <submittedName>
        <fullName evidence="3">Uncharacterized protein</fullName>
    </submittedName>
</protein>
<feature type="compositionally biased region" description="Polar residues" evidence="1">
    <location>
        <begin position="502"/>
        <end position="528"/>
    </location>
</feature>
<proteinExistence type="predicted"/>
<dbReference type="EMBL" id="ML994612">
    <property type="protein sequence ID" value="KAF2194276.1"/>
    <property type="molecule type" value="Genomic_DNA"/>
</dbReference>
<feature type="compositionally biased region" description="Basic residues" evidence="1">
    <location>
        <begin position="244"/>
        <end position="254"/>
    </location>
</feature>
<keyword evidence="2" id="KW-1133">Transmembrane helix</keyword>
<feature type="compositionally biased region" description="Polar residues" evidence="1">
    <location>
        <begin position="271"/>
        <end position="287"/>
    </location>
</feature>
<evidence type="ECO:0000256" key="2">
    <source>
        <dbReference type="SAM" id="Phobius"/>
    </source>
</evidence>
<accession>A0A6A6EWJ1</accession>
<evidence type="ECO:0000313" key="4">
    <source>
        <dbReference type="Proteomes" id="UP000800200"/>
    </source>
</evidence>
<feature type="compositionally biased region" description="Low complexity" evidence="1">
    <location>
        <begin position="546"/>
        <end position="561"/>
    </location>
</feature>
<keyword evidence="2" id="KW-0472">Membrane</keyword>
<evidence type="ECO:0000313" key="3">
    <source>
        <dbReference type="EMBL" id="KAF2194276.1"/>
    </source>
</evidence>
<feature type="transmembrane region" description="Helical" evidence="2">
    <location>
        <begin position="87"/>
        <end position="110"/>
    </location>
</feature>
<evidence type="ECO:0000256" key="1">
    <source>
        <dbReference type="SAM" id="MobiDB-lite"/>
    </source>
</evidence>
<feature type="compositionally biased region" description="Polar residues" evidence="1">
    <location>
        <begin position="309"/>
        <end position="341"/>
    </location>
</feature>
<feature type="compositionally biased region" description="Pro residues" evidence="1">
    <location>
        <begin position="470"/>
        <end position="486"/>
    </location>
</feature>
<feature type="transmembrane region" description="Helical" evidence="2">
    <location>
        <begin position="200"/>
        <end position="225"/>
    </location>
</feature>
<organism evidence="3 4">
    <name type="scientific">Zopfia rhizophila CBS 207.26</name>
    <dbReference type="NCBI Taxonomy" id="1314779"/>
    <lineage>
        <taxon>Eukaryota</taxon>
        <taxon>Fungi</taxon>
        <taxon>Dikarya</taxon>
        <taxon>Ascomycota</taxon>
        <taxon>Pezizomycotina</taxon>
        <taxon>Dothideomycetes</taxon>
        <taxon>Dothideomycetes incertae sedis</taxon>
        <taxon>Zopfiaceae</taxon>
        <taxon>Zopfia</taxon>
    </lineage>
</organism>
<feature type="region of interest" description="Disordered" evidence="1">
    <location>
        <begin position="542"/>
        <end position="563"/>
    </location>
</feature>
<name>A0A6A6EWJ1_9PEZI</name>
<feature type="compositionally biased region" description="Polar residues" evidence="1">
    <location>
        <begin position="408"/>
        <end position="422"/>
    </location>
</feature>
<dbReference type="OrthoDB" id="5404940at2759"/>